<dbReference type="AlphaFoldDB" id="A0A0P1B0K3"/>
<evidence type="ECO:0000313" key="2">
    <source>
        <dbReference type="Proteomes" id="UP000054928"/>
    </source>
</evidence>
<reference evidence="2" key="1">
    <citation type="submission" date="2014-09" db="EMBL/GenBank/DDBJ databases">
        <authorList>
            <person name="Sharma Rahul"/>
            <person name="Thines Marco"/>
        </authorList>
    </citation>
    <scope>NUCLEOTIDE SEQUENCE [LARGE SCALE GENOMIC DNA]</scope>
</reference>
<evidence type="ECO:0000313" key="1">
    <source>
        <dbReference type="EMBL" id="CEG47680.1"/>
    </source>
</evidence>
<dbReference type="GeneID" id="36399882"/>
<organism evidence="1 2">
    <name type="scientific">Plasmopara halstedii</name>
    <name type="common">Downy mildew of sunflower</name>
    <dbReference type="NCBI Taxonomy" id="4781"/>
    <lineage>
        <taxon>Eukaryota</taxon>
        <taxon>Sar</taxon>
        <taxon>Stramenopiles</taxon>
        <taxon>Oomycota</taxon>
        <taxon>Peronosporomycetes</taxon>
        <taxon>Peronosporales</taxon>
        <taxon>Peronosporaceae</taxon>
        <taxon>Plasmopara</taxon>
    </lineage>
</organism>
<dbReference type="EMBL" id="CCYD01002664">
    <property type="protein sequence ID" value="CEG47680.1"/>
    <property type="molecule type" value="Genomic_DNA"/>
</dbReference>
<name>A0A0P1B0K3_PLAHL</name>
<accession>A0A0P1B0K3</accession>
<proteinExistence type="predicted"/>
<dbReference type="RefSeq" id="XP_024584049.1">
    <property type="nucleotide sequence ID" value="XM_024718674.1"/>
</dbReference>
<sequence length="50" mass="5691">MEVVMFIETTITTSVRFQMQFLERAAPNWQVSACAMGLLTSMDDIALQTY</sequence>
<protein>
    <submittedName>
        <fullName evidence="1">Uncharacterized protein</fullName>
    </submittedName>
</protein>
<keyword evidence="2" id="KW-1185">Reference proteome</keyword>
<dbReference type="Proteomes" id="UP000054928">
    <property type="component" value="Unassembled WGS sequence"/>
</dbReference>